<dbReference type="InterPro" id="IPR047134">
    <property type="entry name" value="RNF4"/>
</dbReference>
<evidence type="ECO:0000256" key="2">
    <source>
        <dbReference type="ARBA" id="ARBA00022771"/>
    </source>
</evidence>
<dbReference type="AlphaFoldDB" id="B4JSC9"/>
<feature type="compositionally biased region" description="Polar residues" evidence="5">
    <location>
        <begin position="30"/>
        <end position="54"/>
    </location>
</feature>
<dbReference type="Gene3D" id="3.30.40.10">
    <property type="entry name" value="Zinc/RING finger domain, C3HC4 (zinc finger)"/>
    <property type="match status" value="1"/>
</dbReference>
<dbReference type="InterPro" id="IPR013083">
    <property type="entry name" value="Znf_RING/FYVE/PHD"/>
</dbReference>
<evidence type="ECO:0000313" key="8">
    <source>
        <dbReference type="Proteomes" id="UP000001070"/>
    </source>
</evidence>
<keyword evidence="3" id="KW-0862">Zinc</keyword>
<dbReference type="GO" id="GO:0008270">
    <property type="term" value="F:zinc ion binding"/>
    <property type="evidence" value="ECO:0007669"/>
    <property type="project" value="UniProtKB-KW"/>
</dbReference>
<dbReference type="SUPFAM" id="SSF57850">
    <property type="entry name" value="RING/U-box"/>
    <property type="match status" value="1"/>
</dbReference>
<name>B4JSC9_DROGR</name>
<dbReference type="SMR" id="B4JSC9"/>
<dbReference type="PANTHER" id="PTHR23041">
    <property type="entry name" value="RING FINGER DOMAIN-CONTAINING"/>
    <property type="match status" value="1"/>
</dbReference>
<gene>
    <name evidence="7" type="primary">Dgri\GH22295</name>
    <name evidence="7" type="ORF">Dgri_GH22295</name>
</gene>
<keyword evidence="1" id="KW-0479">Metal-binding</keyword>
<feature type="domain" description="RING-type" evidence="6">
    <location>
        <begin position="149"/>
        <end position="189"/>
    </location>
</feature>
<dbReference type="GO" id="GO:0045944">
    <property type="term" value="P:positive regulation of transcription by RNA polymerase II"/>
    <property type="evidence" value="ECO:0007669"/>
    <property type="project" value="TreeGrafter"/>
</dbReference>
<feature type="region of interest" description="Disordered" evidence="5">
    <location>
        <begin position="30"/>
        <end position="69"/>
    </location>
</feature>
<sequence>MADYAGSSSGELPTASIMHDASNSSYWDVSTIEDSTTSPQRLTESSGDSFNTPTMADYAGRSSGELPTASIMHDASNSSLDFNTFTRNRFQTISPTIDLTDLCEVYTPPPRSARSLVPDVIIDLCTPEASGRRQQVDKRNTSVEEPYKCPVCLESVLKKEPSSTRCGHIFCKICIQAAEHATHKCPLCNKKISRNSIFRIYI</sequence>
<evidence type="ECO:0000313" key="7">
    <source>
        <dbReference type="EMBL" id="EDV94669.1"/>
    </source>
</evidence>
<accession>B4JSC9</accession>
<protein>
    <submittedName>
        <fullName evidence="7">GH22295</fullName>
    </submittedName>
</protein>
<evidence type="ECO:0000256" key="4">
    <source>
        <dbReference type="PROSITE-ProRule" id="PRU00175"/>
    </source>
</evidence>
<dbReference type="HOGENOM" id="CLU_1355905_0_0_1"/>
<dbReference type="KEGG" id="dgr:6567945"/>
<dbReference type="OrthoDB" id="6105938at2759"/>
<reference evidence="7 8" key="1">
    <citation type="journal article" date="2007" name="Nature">
        <title>Evolution of genes and genomes on the Drosophila phylogeny.</title>
        <authorList>
            <consortium name="Drosophila 12 Genomes Consortium"/>
            <person name="Clark A.G."/>
            <person name="Eisen M.B."/>
            <person name="Smith D.R."/>
            <person name="Bergman C.M."/>
            <person name="Oliver B."/>
            <person name="Markow T.A."/>
            <person name="Kaufman T.C."/>
            <person name="Kellis M."/>
            <person name="Gelbart W."/>
            <person name="Iyer V.N."/>
            <person name="Pollard D.A."/>
            <person name="Sackton T.B."/>
            <person name="Larracuente A.M."/>
            <person name="Singh N.D."/>
            <person name="Abad J.P."/>
            <person name="Abt D.N."/>
            <person name="Adryan B."/>
            <person name="Aguade M."/>
            <person name="Akashi H."/>
            <person name="Anderson W.W."/>
            <person name="Aquadro C.F."/>
            <person name="Ardell D.H."/>
            <person name="Arguello R."/>
            <person name="Artieri C.G."/>
            <person name="Barbash D.A."/>
            <person name="Barker D."/>
            <person name="Barsanti P."/>
            <person name="Batterham P."/>
            <person name="Batzoglou S."/>
            <person name="Begun D."/>
            <person name="Bhutkar A."/>
            <person name="Blanco E."/>
            <person name="Bosak S.A."/>
            <person name="Bradley R.K."/>
            <person name="Brand A.D."/>
            <person name="Brent M.R."/>
            <person name="Brooks A.N."/>
            <person name="Brown R.H."/>
            <person name="Butlin R.K."/>
            <person name="Caggese C."/>
            <person name="Calvi B.R."/>
            <person name="Bernardo de Carvalho A."/>
            <person name="Caspi A."/>
            <person name="Castrezana S."/>
            <person name="Celniker S.E."/>
            <person name="Chang J.L."/>
            <person name="Chapple C."/>
            <person name="Chatterji S."/>
            <person name="Chinwalla A."/>
            <person name="Civetta A."/>
            <person name="Clifton S.W."/>
            <person name="Comeron J.M."/>
            <person name="Costello J.C."/>
            <person name="Coyne J.A."/>
            <person name="Daub J."/>
            <person name="David R.G."/>
            <person name="Delcher A.L."/>
            <person name="Delehaunty K."/>
            <person name="Do C.B."/>
            <person name="Ebling H."/>
            <person name="Edwards K."/>
            <person name="Eickbush T."/>
            <person name="Evans J.D."/>
            <person name="Filipski A."/>
            <person name="Findeiss S."/>
            <person name="Freyhult E."/>
            <person name="Fulton L."/>
            <person name="Fulton R."/>
            <person name="Garcia A.C."/>
            <person name="Gardiner A."/>
            <person name="Garfield D.A."/>
            <person name="Garvin B.E."/>
            <person name="Gibson G."/>
            <person name="Gilbert D."/>
            <person name="Gnerre S."/>
            <person name="Godfrey J."/>
            <person name="Good R."/>
            <person name="Gotea V."/>
            <person name="Gravely B."/>
            <person name="Greenberg A.J."/>
            <person name="Griffiths-Jones S."/>
            <person name="Gross S."/>
            <person name="Guigo R."/>
            <person name="Gustafson E.A."/>
            <person name="Haerty W."/>
            <person name="Hahn M.W."/>
            <person name="Halligan D.L."/>
            <person name="Halpern A.L."/>
            <person name="Halter G.M."/>
            <person name="Han M.V."/>
            <person name="Heger A."/>
            <person name="Hillier L."/>
            <person name="Hinrichs A.S."/>
            <person name="Holmes I."/>
            <person name="Hoskins R.A."/>
            <person name="Hubisz M.J."/>
            <person name="Hultmark D."/>
            <person name="Huntley M.A."/>
            <person name="Jaffe D.B."/>
            <person name="Jagadeeshan S."/>
            <person name="Jeck W.R."/>
            <person name="Johnson J."/>
            <person name="Jones C.D."/>
            <person name="Jordan W.C."/>
            <person name="Karpen G.H."/>
            <person name="Kataoka E."/>
            <person name="Keightley P.D."/>
            <person name="Kheradpour P."/>
            <person name="Kirkness E.F."/>
            <person name="Koerich L.B."/>
            <person name="Kristiansen K."/>
            <person name="Kudrna D."/>
            <person name="Kulathinal R.J."/>
            <person name="Kumar S."/>
            <person name="Kwok R."/>
            <person name="Lander E."/>
            <person name="Langley C.H."/>
            <person name="Lapoint R."/>
            <person name="Lazzaro B.P."/>
            <person name="Lee S.J."/>
            <person name="Levesque L."/>
            <person name="Li R."/>
            <person name="Lin C.F."/>
            <person name="Lin M.F."/>
            <person name="Lindblad-Toh K."/>
            <person name="Llopart A."/>
            <person name="Long M."/>
            <person name="Low L."/>
            <person name="Lozovsky E."/>
            <person name="Lu J."/>
            <person name="Luo M."/>
            <person name="Machado C.A."/>
            <person name="Makalowski W."/>
            <person name="Marzo M."/>
            <person name="Matsuda M."/>
            <person name="Matzkin L."/>
            <person name="McAllister B."/>
            <person name="McBride C.S."/>
            <person name="McKernan B."/>
            <person name="McKernan K."/>
            <person name="Mendez-Lago M."/>
            <person name="Minx P."/>
            <person name="Mollenhauer M.U."/>
            <person name="Montooth K."/>
            <person name="Mount S.M."/>
            <person name="Mu X."/>
            <person name="Myers E."/>
            <person name="Negre B."/>
            <person name="Newfeld S."/>
            <person name="Nielsen R."/>
            <person name="Noor M.A."/>
            <person name="O'Grady P."/>
            <person name="Pachter L."/>
            <person name="Papaceit M."/>
            <person name="Parisi M.J."/>
            <person name="Parisi M."/>
            <person name="Parts L."/>
            <person name="Pedersen J.S."/>
            <person name="Pesole G."/>
            <person name="Phillippy A.M."/>
            <person name="Ponting C.P."/>
            <person name="Pop M."/>
            <person name="Porcelli D."/>
            <person name="Powell J.R."/>
            <person name="Prohaska S."/>
            <person name="Pruitt K."/>
            <person name="Puig M."/>
            <person name="Quesneville H."/>
            <person name="Ram K.R."/>
            <person name="Rand D."/>
            <person name="Rasmussen M.D."/>
            <person name="Reed L.K."/>
            <person name="Reenan R."/>
            <person name="Reily A."/>
            <person name="Remington K.A."/>
            <person name="Rieger T.T."/>
            <person name="Ritchie M.G."/>
            <person name="Robin C."/>
            <person name="Rogers Y.H."/>
            <person name="Rohde C."/>
            <person name="Rozas J."/>
            <person name="Rubenfield M.J."/>
            <person name="Ruiz A."/>
            <person name="Russo S."/>
            <person name="Salzberg S.L."/>
            <person name="Sanchez-Gracia A."/>
            <person name="Saranga D.J."/>
            <person name="Sato H."/>
            <person name="Schaeffer S.W."/>
            <person name="Schatz M.C."/>
            <person name="Schlenke T."/>
            <person name="Schwartz R."/>
            <person name="Segarra C."/>
            <person name="Singh R.S."/>
            <person name="Sirot L."/>
            <person name="Sirota M."/>
            <person name="Sisneros N.B."/>
            <person name="Smith C.D."/>
            <person name="Smith T.F."/>
            <person name="Spieth J."/>
            <person name="Stage D.E."/>
            <person name="Stark A."/>
            <person name="Stephan W."/>
            <person name="Strausberg R.L."/>
            <person name="Strempel S."/>
            <person name="Sturgill D."/>
            <person name="Sutton G."/>
            <person name="Sutton G.G."/>
            <person name="Tao W."/>
            <person name="Teichmann S."/>
            <person name="Tobari Y.N."/>
            <person name="Tomimura Y."/>
            <person name="Tsolas J.M."/>
            <person name="Valente V.L."/>
            <person name="Venter E."/>
            <person name="Venter J.C."/>
            <person name="Vicario S."/>
            <person name="Vieira F.G."/>
            <person name="Vilella A.J."/>
            <person name="Villasante A."/>
            <person name="Walenz B."/>
            <person name="Wang J."/>
            <person name="Wasserman M."/>
            <person name="Watts T."/>
            <person name="Wilson D."/>
            <person name="Wilson R.K."/>
            <person name="Wing R.A."/>
            <person name="Wolfner M.F."/>
            <person name="Wong A."/>
            <person name="Wong G.K."/>
            <person name="Wu C.I."/>
            <person name="Wu G."/>
            <person name="Yamamoto D."/>
            <person name="Yang H.P."/>
            <person name="Yang S.P."/>
            <person name="Yorke J.A."/>
            <person name="Yoshida K."/>
            <person name="Zdobnov E."/>
            <person name="Zhang P."/>
            <person name="Zhang Y."/>
            <person name="Zimin A.V."/>
            <person name="Baldwin J."/>
            <person name="Abdouelleil A."/>
            <person name="Abdulkadir J."/>
            <person name="Abebe A."/>
            <person name="Abera B."/>
            <person name="Abreu J."/>
            <person name="Acer S.C."/>
            <person name="Aftuck L."/>
            <person name="Alexander A."/>
            <person name="An P."/>
            <person name="Anderson E."/>
            <person name="Anderson S."/>
            <person name="Arachi H."/>
            <person name="Azer M."/>
            <person name="Bachantsang P."/>
            <person name="Barry A."/>
            <person name="Bayul T."/>
            <person name="Berlin A."/>
            <person name="Bessette D."/>
            <person name="Bloom T."/>
            <person name="Blye J."/>
            <person name="Boguslavskiy L."/>
            <person name="Bonnet C."/>
            <person name="Boukhgalter B."/>
            <person name="Bourzgui I."/>
            <person name="Brown A."/>
            <person name="Cahill P."/>
            <person name="Channer S."/>
            <person name="Cheshatsang Y."/>
            <person name="Chuda L."/>
            <person name="Citroen M."/>
            <person name="Collymore A."/>
            <person name="Cooke P."/>
            <person name="Costello M."/>
            <person name="D'Aco K."/>
            <person name="Daza R."/>
            <person name="De Haan G."/>
            <person name="DeGray S."/>
            <person name="DeMaso C."/>
            <person name="Dhargay N."/>
            <person name="Dooley K."/>
            <person name="Dooley E."/>
            <person name="Doricent M."/>
            <person name="Dorje P."/>
            <person name="Dorjee K."/>
            <person name="Dupes A."/>
            <person name="Elong R."/>
            <person name="Falk J."/>
            <person name="Farina A."/>
            <person name="Faro S."/>
            <person name="Ferguson D."/>
            <person name="Fisher S."/>
            <person name="Foley C.D."/>
            <person name="Franke A."/>
            <person name="Friedrich D."/>
            <person name="Gadbois L."/>
            <person name="Gearin G."/>
            <person name="Gearin C.R."/>
            <person name="Giannoukos G."/>
            <person name="Goode T."/>
            <person name="Graham J."/>
            <person name="Grandbois E."/>
            <person name="Grewal S."/>
            <person name="Gyaltsen K."/>
            <person name="Hafez N."/>
            <person name="Hagos B."/>
            <person name="Hall J."/>
            <person name="Henson C."/>
            <person name="Hollinger A."/>
            <person name="Honan T."/>
            <person name="Huard M.D."/>
            <person name="Hughes L."/>
            <person name="Hurhula B."/>
            <person name="Husby M.E."/>
            <person name="Kamat A."/>
            <person name="Kanga B."/>
            <person name="Kashin S."/>
            <person name="Khazanovich D."/>
            <person name="Kisner P."/>
            <person name="Lance K."/>
            <person name="Lara M."/>
            <person name="Lee W."/>
            <person name="Lennon N."/>
            <person name="Letendre F."/>
            <person name="LeVine R."/>
            <person name="Lipovsky A."/>
            <person name="Liu X."/>
            <person name="Liu J."/>
            <person name="Liu S."/>
            <person name="Lokyitsang T."/>
            <person name="Lokyitsang Y."/>
            <person name="Lubonja R."/>
            <person name="Lui A."/>
            <person name="MacDonald P."/>
            <person name="Magnisalis V."/>
            <person name="Maru K."/>
            <person name="Matthews C."/>
            <person name="McCusker W."/>
            <person name="McDonough S."/>
            <person name="Mehta T."/>
            <person name="Meldrim J."/>
            <person name="Meneus L."/>
            <person name="Mihai O."/>
            <person name="Mihalev A."/>
            <person name="Mihova T."/>
            <person name="Mittelman R."/>
            <person name="Mlenga V."/>
            <person name="Montmayeur A."/>
            <person name="Mulrain L."/>
            <person name="Navidi A."/>
            <person name="Naylor J."/>
            <person name="Negash T."/>
            <person name="Nguyen T."/>
            <person name="Nguyen N."/>
            <person name="Nicol R."/>
            <person name="Norbu C."/>
            <person name="Norbu N."/>
            <person name="Novod N."/>
            <person name="O'Neill B."/>
            <person name="Osman S."/>
            <person name="Markiewicz E."/>
            <person name="Oyono O.L."/>
            <person name="Patti C."/>
            <person name="Phunkhang P."/>
            <person name="Pierre F."/>
            <person name="Priest M."/>
            <person name="Raghuraman S."/>
            <person name="Rege F."/>
            <person name="Reyes R."/>
            <person name="Rise C."/>
            <person name="Rogov P."/>
            <person name="Ross K."/>
            <person name="Ryan E."/>
            <person name="Settipalli S."/>
            <person name="Shea T."/>
            <person name="Sherpa N."/>
            <person name="Shi L."/>
            <person name="Shih D."/>
            <person name="Sparrow T."/>
            <person name="Spaulding J."/>
            <person name="Stalker J."/>
            <person name="Stange-Thomann N."/>
            <person name="Stavropoulos S."/>
            <person name="Stone C."/>
            <person name="Strader C."/>
            <person name="Tesfaye S."/>
            <person name="Thomson T."/>
            <person name="Thoulutsang Y."/>
            <person name="Thoulutsang D."/>
            <person name="Topham K."/>
            <person name="Topping I."/>
            <person name="Tsamla T."/>
            <person name="Vassiliev H."/>
            <person name="Vo A."/>
            <person name="Wangchuk T."/>
            <person name="Wangdi T."/>
            <person name="Weiand M."/>
            <person name="Wilkinson J."/>
            <person name="Wilson A."/>
            <person name="Yadav S."/>
            <person name="Young G."/>
            <person name="Yu Q."/>
            <person name="Zembek L."/>
            <person name="Zhong D."/>
            <person name="Zimmer A."/>
            <person name="Zwirko Z."/>
            <person name="Jaffe D.B."/>
            <person name="Alvarez P."/>
            <person name="Brockman W."/>
            <person name="Butler J."/>
            <person name="Chin C."/>
            <person name="Gnerre S."/>
            <person name="Grabherr M."/>
            <person name="Kleber M."/>
            <person name="Mauceli E."/>
            <person name="MacCallum I."/>
        </authorList>
    </citation>
    <scope>NUCLEOTIDE SEQUENCE [LARGE SCALE GENOMIC DNA]</scope>
    <source>
        <strain evidence="8">Tucson 15287-2541.00</strain>
    </source>
</reference>
<dbReference type="InterPro" id="IPR017907">
    <property type="entry name" value="Znf_RING_CS"/>
</dbReference>
<dbReference type="PhylomeDB" id="B4JSC9"/>
<dbReference type="SMART" id="SM00184">
    <property type="entry name" value="RING"/>
    <property type="match status" value="1"/>
</dbReference>
<dbReference type="PROSITE" id="PS50089">
    <property type="entry name" value="ZF_RING_2"/>
    <property type="match status" value="1"/>
</dbReference>
<dbReference type="PROSITE" id="PS00518">
    <property type="entry name" value="ZF_RING_1"/>
    <property type="match status" value="1"/>
</dbReference>
<proteinExistence type="predicted"/>
<dbReference type="eggNOG" id="KOG0320">
    <property type="taxonomic scope" value="Eukaryota"/>
</dbReference>
<organism evidence="8">
    <name type="scientific">Drosophila grimshawi</name>
    <name type="common">Hawaiian fruit fly</name>
    <name type="synonym">Idiomyia grimshawi</name>
    <dbReference type="NCBI Taxonomy" id="7222"/>
    <lineage>
        <taxon>Eukaryota</taxon>
        <taxon>Metazoa</taxon>
        <taxon>Ecdysozoa</taxon>
        <taxon>Arthropoda</taxon>
        <taxon>Hexapoda</taxon>
        <taxon>Insecta</taxon>
        <taxon>Pterygota</taxon>
        <taxon>Neoptera</taxon>
        <taxon>Endopterygota</taxon>
        <taxon>Diptera</taxon>
        <taxon>Brachycera</taxon>
        <taxon>Muscomorpha</taxon>
        <taxon>Ephydroidea</taxon>
        <taxon>Drosophilidae</taxon>
        <taxon>Drosophila</taxon>
        <taxon>Hawaiian Drosophila</taxon>
    </lineage>
</organism>
<dbReference type="Proteomes" id="UP000001070">
    <property type="component" value="Unassembled WGS sequence"/>
</dbReference>
<dbReference type="FunCoup" id="B4JSC9">
    <property type="interactions" value="139"/>
</dbReference>
<evidence type="ECO:0000259" key="6">
    <source>
        <dbReference type="PROSITE" id="PS50089"/>
    </source>
</evidence>
<evidence type="ECO:0000256" key="3">
    <source>
        <dbReference type="ARBA" id="ARBA00022833"/>
    </source>
</evidence>
<evidence type="ECO:0000256" key="1">
    <source>
        <dbReference type="ARBA" id="ARBA00022723"/>
    </source>
</evidence>
<dbReference type="Pfam" id="PF13639">
    <property type="entry name" value="zf-RING_2"/>
    <property type="match status" value="1"/>
</dbReference>
<evidence type="ECO:0000256" key="5">
    <source>
        <dbReference type="SAM" id="MobiDB-lite"/>
    </source>
</evidence>
<dbReference type="EMBL" id="CH916373">
    <property type="protein sequence ID" value="EDV94669.1"/>
    <property type="molecule type" value="Genomic_DNA"/>
</dbReference>
<keyword evidence="2 4" id="KW-0863">Zinc-finger</keyword>
<dbReference type="PANTHER" id="PTHR23041:SF78">
    <property type="entry name" value="E3 UBIQUITIN-PROTEIN LIGASE RNF4"/>
    <property type="match status" value="1"/>
</dbReference>
<dbReference type="STRING" id="7222.B4JSC9"/>
<dbReference type="InterPro" id="IPR001841">
    <property type="entry name" value="Znf_RING"/>
</dbReference>
<keyword evidence="8" id="KW-1185">Reference proteome</keyword>
<dbReference type="InParanoid" id="B4JSC9"/>